<evidence type="ECO:0000256" key="3">
    <source>
        <dbReference type="ARBA" id="ARBA00022692"/>
    </source>
</evidence>
<dbReference type="PANTHER" id="PTHR23508">
    <property type="entry name" value="CARBOXYLIC ACID TRANSPORTER PROTEIN HOMOLOG"/>
    <property type="match status" value="1"/>
</dbReference>
<evidence type="ECO:0000256" key="6">
    <source>
        <dbReference type="SAM" id="Phobius"/>
    </source>
</evidence>
<dbReference type="SUPFAM" id="SSF103473">
    <property type="entry name" value="MFS general substrate transporter"/>
    <property type="match status" value="1"/>
</dbReference>
<feature type="transmembrane region" description="Helical" evidence="6">
    <location>
        <begin position="182"/>
        <end position="200"/>
    </location>
</feature>
<dbReference type="InterPro" id="IPR036259">
    <property type="entry name" value="MFS_trans_sf"/>
</dbReference>
<feature type="transmembrane region" description="Helical" evidence="6">
    <location>
        <begin position="66"/>
        <end position="85"/>
    </location>
</feature>
<dbReference type="Pfam" id="PF00083">
    <property type="entry name" value="Sugar_tr"/>
    <property type="match status" value="1"/>
</dbReference>
<feature type="transmembrane region" description="Helical" evidence="6">
    <location>
        <begin position="283"/>
        <end position="304"/>
    </location>
</feature>
<protein>
    <submittedName>
        <fullName evidence="8">MFS transporter</fullName>
    </submittedName>
</protein>
<organism evidence="8 9">
    <name type="scientific">Limosilactobacillus coleohominis</name>
    <dbReference type="NCBI Taxonomy" id="181675"/>
    <lineage>
        <taxon>Bacteria</taxon>
        <taxon>Bacillati</taxon>
        <taxon>Bacillota</taxon>
        <taxon>Bacilli</taxon>
        <taxon>Lactobacillales</taxon>
        <taxon>Lactobacillaceae</taxon>
        <taxon>Limosilactobacillus</taxon>
    </lineage>
</organism>
<accession>A0ABS2GZC8</accession>
<dbReference type="EMBL" id="JACJKU010000082">
    <property type="protein sequence ID" value="MBM6941211.1"/>
    <property type="molecule type" value="Genomic_DNA"/>
</dbReference>
<keyword evidence="2" id="KW-0813">Transport</keyword>
<gene>
    <name evidence="8" type="ORF">H5975_07010</name>
</gene>
<dbReference type="InterPro" id="IPR005828">
    <property type="entry name" value="MFS_sugar_transport-like"/>
</dbReference>
<evidence type="ECO:0000256" key="1">
    <source>
        <dbReference type="ARBA" id="ARBA00004651"/>
    </source>
</evidence>
<keyword evidence="5 6" id="KW-0472">Membrane</keyword>
<dbReference type="InterPro" id="IPR005829">
    <property type="entry name" value="Sugar_transporter_CS"/>
</dbReference>
<dbReference type="PROSITE" id="PS50850">
    <property type="entry name" value="MFS"/>
    <property type="match status" value="1"/>
</dbReference>
<comment type="subcellular location">
    <subcellularLocation>
        <location evidence="1">Cell membrane</location>
        <topology evidence="1">Multi-pass membrane protein</topology>
    </subcellularLocation>
</comment>
<feature type="transmembrane region" description="Helical" evidence="6">
    <location>
        <begin position="121"/>
        <end position="140"/>
    </location>
</feature>
<evidence type="ECO:0000313" key="9">
    <source>
        <dbReference type="Proteomes" id="UP000785625"/>
    </source>
</evidence>
<keyword evidence="4 6" id="KW-1133">Transmembrane helix</keyword>
<feature type="transmembrane region" description="Helical" evidence="6">
    <location>
        <begin position="382"/>
        <end position="399"/>
    </location>
</feature>
<sequence length="434" mass="46897">MKMSSTTLNTGLLQRMNDAKESPLFYKVFVLVTLGLMLDASDVYLASATNTAVVKAGFATLGQGSLFLSAGFMGLFIGSILAGFLGDKFGRNKVYSLNLFVFGLFTLLAGFAPNITMLTLLRFIASLGLGAEIVTGFALVNEFAPVLHRGRWAGGASVVGNLGSPLGLLLCTLLIPRYSWRAPFFVVGVLALLLWVLRFNNFPESPRWLMSQGRHDEAEKLVKQLEVRGTYTTKNNSGESKRVTTSLARGLFVGVVAAVVTTLAQFTFTSWVPTLLVKRGIDVAHSFMLSTVMMVGAPVGAFFGAMLVDWVGRKKTIVVGFMLTALLGVTFAYQTTSLMVMLVGFLLTLCMYAMNASILSVYVPELFQTKFRFRGEGYSAGAGKLAAVLMPSFVVWTLTNFGPTYVFFGIAVVTVLGAVVVGLFGPETKQRPVE</sequence>
<evidence type="ECO:0000259" key="7">
    <source>
        <dbReference type="PROSITE" id="PS50850"/>
    </source>
</evidence>
<dbReference type="Gene3D" id="1.20.1250.20">
    <property type="entry name" value="MFS general substrate transporter like domains"/>
    <property type="match status" value="1"/>
</dbReference>
<proteinExistence type="predicted"/>
<feature type="transmembrane region" description="Helical" evidence="6">
    <location>
        <begin position="251"/>
        <end position="271"/>
    </location>
</feature>
<dbReference type="Proteomes" id="UP000785625">
    <property type="component" value="Unassembled WGS sequence"/>
</dbReference>
<keyword evidence="3 6" id="KW-0812">Transmembrane</keyword>
<feature type="domain" description="Major facilitator superfamily (MFS) profile" evidence="7">
    <location>
        <begin position="28"/>
        <end position="429"/>
    </location>
</feature>
<name>A0ABS2GZC8_9LACO</name>
<feature type="transmembrane region" description="Helical" evidence="6">
    <location>
        <begin position="405"/>
        <end position="425"/>
    </location>
</feature>
<evidence type="ECO:0000256" key="2">
    <source>
        <dbReference type="ARBA" id="ARBA00022448"/>
    </source>
</evidence>
<dbReference type="CDD" id="cd17316">
    <property type="entry name" value="MFS_SV2_like"/>
    <property type="match status" value="1"/>
</dbReference>
<comment type="caution">
    <text evidence="8">The sequence shown here is derived from an EMBL/GenBank/DDBJ whole genome shotgun (WGS) entry which is preliminary data.</text>
</comment>
<reference evidence="8 9" key="1">
    <citation type="journal article" date="2021" name="Sci. Rep.">
        <title>The distribution of antibiotic resistance genes in chicken gut microbiota commensals.</title>
        <authorList>
            <person name="Juricova H."/>
            <person name="Matiasovicova J."/>
            <person name="Kubasova T."/>
            <person name="Cejkova D."/>
            <person name="Rychlik I."/>
        </authorList>
    </citation>
    <scope>NUCLEOTIDE SEQUENCE [LARGE SCALE GENOMIC DNA]</scope>
    <source>
        <strain evidence="8 9">An574</strain>
    </source>
</reference>
<evidence type="ECO:0000256" key="5">
    <source>
        <dbReference type="ARBA" id="ARBA00023136"/>
    </source>
</evidence>
<feature type="transmembrane region" description="Helical" evidence="6">
    <location>
        <begin position="339"/>
        <end position="362"/>
    </location>
</feature>
<feature type="transmembrane region" description="Helical" evidence="6">
    <location>
        <begin position="97"/>
        <end position="115"/>
    </location>
</feature>
<evidence type="ECO:0000256" key="4">
    <source>
        <dbReference type="ARBA" id="ARBA00022989"/>
    </source>
</evidence>
<dbReference type="PROSITE" id="PS00216">
    <property type="entry name" value="SUGAR_TRANSPORT_1"/>
    <property type="match status" value="1"/>
</dbReference>
<feature type="transmembrane region" description="Helical" evidence="6">
    <location>
        <begin position="316"/>
        <end position="333"/>
    </location>
</feature>
<feature type="transmembrane region" description="Helical" evidence="6">
    <location>
        <begin position="24"/>
        <end position="46"/>
    </location>
</feature>
<dbReference type="PANTHER" id="PTHR23508:SF10">
    <property type="entry name" value="CARBOXYLIC ACID TRANSPORTER PROTEIN HOMOLOG"/>
    <property type="match status" value="1"/>
</dbReference>
<evidence type="ECO:0000313" key="8">
    <source>
        <dbReference type="EMBL" id="MBM6941211.1"/>
    </source>
</evidence>
<dbReference type="InterPro" id="IPR020846">
    <property type="entry name" value="MFS_dom"/>
</dbReference>
<feature type="transmembrane region" description="Helical" evidence="6">
    <location>
        <begin position="152"/>
        <end position="176"/>
    </location>
</feature>
<keyword evidence="9" id="KW-1185">Reference proteome</keyword>